<evidence type="ECO:0000256" key="11">
    <source>
        <dbReference type="ARBA" id="ARBA00023159"/>
    </source>
</evidence>
<dbReference type="Proteomes" id="UP000008021">
    <property type="component" value="Chromosome 11"/>
</dbReference>
<dbReference type="InterPro" id="IPR036537">
    <property type="entry name" value="Adaptor_Cbl_N_dom_sf"/>
</dbReference>
<proteinExistence type="inferred from homology"/>
<accession>A0A0E0F8E7</accession>
<sequence length="1202" mass="134004">MHTKRPLPAQAPPAGLVLVPAPKRPHVDAAAAGGGGGGVASPRGKRQLRSGMLVLFFVAQVKEEMRYNQRLRRVIRGENAISQQRAIEAFDCVFQKAFDNAFQKHLDPIYRSLQSLNKRTDILSHEVEQIKHSNSNHHANQQYRSKANQESAAITEEVNQEQTAARFVASEAQEGQRVELRFLNKLNPLVFTKEKITAEDGTAIKIAIVRDNQIITSGPLSSARIEILALHGNFYDVVPDNWTESEFDHRIVSSSQGPALGGVCQVKLKNGEASPSDVFFNIPSSKTESGRLILAAKVHTSDNGGLRIKEAVMMNPVVVQVYRNKLNRSSDRPKLKDEVHRLKGISGKGCRTKWLKDNQINTVEEFVKALNKDEEKIRNECFKLKKDNKLWKDTIKHAKECDLEGNCKLKLYRAEEQHVVLFFNCVHDLVGAKFRDHYVAKDNFSSDQQDAVNRLKKQAYDELDSIGFDHEMKNNYPVMTLSDDAYIPFIDTAQNPPDLHVTFQGAEIYHAHELPQAFPNNNNDYGQHFLHGFQGALTQMDHDYGNLALLICSGTSYGGNNMIGPANVPQNVIGDGSMDMFDCYAYIFPDNENQNERPHSSAYPGPLNPKHRLSASPPRGRVGETRRASQPAAAAAGFGLGSPTTNQPWRRSCGRGGEAEAAGRSRSPWWCGDGVYPSSARGVLSVLQQDLDLDSLDAQAGVRCIIRYPLILAEFLTEQADLKVCQRNQSDMIIEVCCCLGFDANVAQLAGLDVASLVKEIKERVQTVSQNKEDCELLAERAELILDLLGRLQKSKVIEDPDMWKPTERLRSTLRRACEVIEFCRERSCTYRFCKSDHTAKELRKVLKALKFCVTHLTALATIINGDQTTRYFLVQQTPDVVQLQDGVLAPALGLPAQHFKYNDRNDRGETLGISGKAQLVTEPSSVNEPVLHNIVEETSAEKKLSRCCWWHPWKSIATSSNSGMLVAQKEIGLKRFAFSQLEVATDNFSLENQIGVGAFSIVYQGRLNEGLEVAVKRASYVDKIPFHQLENELDLIPKLQHTNIVKLLGYCTRKRERILVFEYMPNRSLDSFITGERATKEPLDWPKRSQIVRGIAKGAVYLHKLCEPRIIHGDLKPGNILLDASLKPKICDFGISKALKADADKDCTGVVVGSRPLHSPLDDTTTIKARRRGGVEGPGRHSERSTTTGEATTKLPTVGEE</sequence>
<keyword evidence="20" id="KW-1185">Reference proteome</keyword>
<evidence type="ECO:0000256" key="2">
    <source>
        <dbReference type="ARBA" id="ARBA00007214"/>
    </source>
</evidence>
<dbReference type="GO" id="GO:0007166">
    <property type="term" value="P:cell surface receptor signaling pathway"/>
    <property type="evidence" value="ECO:0007669"/>
    <property type="project" value="InterPro"/>
</dbReference>
<evidence type="ECO:0000256" key="5">
    <source>
        <dbReference type="ARBA" id="ARBA00022679"/>
    </source>
</evidence>
<dbReference type="eggNOG" id="ENOG502QWE3">
    <property type="taxonomic scope" value="Eukaryota"/>
</dbReference>
<keyword evidence="7" id="KW-0418">Kinase</keyword>
<dbReference type="GO" id="GO:0005634">
    <property type="term" value="C:nucleus"/>
    <property type="evidence" value="ECO:0007669"/>
    <property type="project" value="UniProtKB-SubCell"/>
</dbReference>
<dbReference type="CDD" id="cd21037">
    <property type="entry name" value="MLKL_NTD"/>
    <property type="match status" value="1"/>
</dbReference>
<evidence type="ECO:0000256" key="1">
    <source>
        <dbReference type="ARBA" id="ARBA00004123"/>
    </source>
</evidence>
<dbReference type="PANTHER" id="PTHR31713:SF10">
    <property type="entry name" value="EXPRESSED PROTEIN"/>
    <property type="match status" value="1"/>
</dbReference>
<evidence type="ECO:0000256" key="16">
    <source>
        <dbReference type="PROSITE-ProRule" id="PRU10141"/>
    </source>
</evidence>
<reference evidence="19" key="1">
    <citation type="submission" date="2015-04" db="UniProtKB">
        <authorList>
            <consortium name="EnsemblPlants"/>
        </authorList>
    </citation>
    <scope>IDENTIFICATION</scope>
</reference>
<name>A0A0E0F8E7_9ORYZ</name>
<evidence type="ECO:0000256" key="8">
    <source>
        <dbReference type="ARBA" id="ARBA00022840"/>
    </source>
</evidence>
<feature type="binding site" evidence="16">
    <location>
        <position position="1017"/>
    </location>
    <ligand>
        <name>ATP</name>
        <dbReference type="ChEBI" id="CHEBI:30616"/>
    </ligand>
</feature>
<dbReference type="InterPro" id="IPR000719">
    <property type="entry name" value="Prot_kinase_dom"/>
</dbReference>
<dbReference type="PROSITE" id="PS50011">
    <property type="entry name" value="PROTEIN_KINASE_DOM"/>
    <property type="match status" value="1"/>
</dbReference>
<dbReference type="SMART" id="SM00220">
    <property type="entry name" value="S_TKc"/>
    <property type="match status" value="1"/>
</dbReference>
<dbReference type="GO" id="GO:0080142">
    <property type="term" value="P:regulation of salicylic acid biosynthetic process"/>
    <property type="evidence" value="ECO:0007669"/>
    <property type="project" value="TreeGrafter"/>
</dbReference>
<feature type="region of interest" description="Disordered" evidence="17">
    <location>
        <begin position="595"/>
        <end position="644"/>
    </location>
</feature>
<evidence type="ECO:0000256" key="14">
    <source>
        <dbReference type="ARBA" id="ARBA00047899"/>
    </source>
</evidence>
<keyword evidence="10" id="KW-0238">DNA-binding</keyword>
<dbReference type="EnsemblPlants" id="OMERI11G18280.1">
    <property type="protein sequence ID" value="OMERI11G18280.1"/>
    <property type="gene ID" value="OMERI11G18280"/>
</dbReference>
<evidence type="ECO:0000256" key="4">
    <source>
        <dbReference type="ARBA" id="ARBA00022527"/>
    </source>
</evidence>
<evidence type="ECO:0000259" key="18">
    <source>
        <dbReference type="PROSITE" id="PS50011"/>
    </source>
</evidence>
<comment type="subcellular location">
    <subcellularLocation>
        <location evidence="1">Nucleus</location>
    </subcellularLocation>
</comment>
<dbReference type="InterPro" id="IPR059179">
    <property type="entry name" value="MLKL-like_MCAfunc"/>
</dbReference>
<dbReference type="Gene3D" id="1.10.510.10">
    <property type="entry name" value="Transferase(Phosphotransferase) domain 1"/>
    <property type="match status" value="1"/>
</dbReference>
<keyword evidence="9" id="KW-0805">Transcription regulation</keyword>
<feature type="compositionally biased region" description="Polar residues" evidence="17">
    <location>
        <begin position="132"/>
        <end position="152"/>
    </location>
</feature>
<dbReference type="PROSITE" id="PS00107">
    <property type="entry name" value="PROTEIN_KINASE_ATP"/>
    <property type="match status" value="1"/>
</dbReference>
<comment type="catalytic activity">
    <reaction evidence="14">
        <text>L-threonyl-[protein] + ATP = O-phospho-L-threonyl-[protein] + ADP + H(+)</text>
        <dbReference type="Rhea" id="RHEA:46608"/>
        <dbReference type="Rhea" id="RHEA-COMP:11060"/>
        <dbReference type="Rhea" id="RHEA-COMP:11605"/>
        <dbReference type="ChEBI" id="CHEBI:15378"/>
        <dbReference type="ChEBI" id="CHEBI:30013"/>
        <dbReference type="ChEBI" id="CHEBI:30616"/>
        <dbReference type="ChEBI" id="CHEBI:61977"/>
        <dbReference type="ChEBI" id="CHEBI:456216"/>
        <dbReference type="EC" id="2.7.11.1"/>
    </reaction>
</comment>
<keyword evidence="8 16" id="KW-0067">ATP-binding</keyword>
<feature type="region of interest" description="Disordered" evidence="17">
    <location>
        <begin position="132"/>
        <end position="156"/>
    </location>
</feature>
<keyword evidence="4" id="KW-0723">Serine/threonine-protein kinase</keyword>
<evidence type="ECO:0000256" key="12">
    <source>
        <dbReference type="ARBA" id="ARBA00023163"/>
    </source>
</evidence>
<evidence type="ECO:0000256" key="10">
    <source>
        <dbReference type="ARBA" id="ARBA00023125"/>
    </source>
</evidence>
<dbReference type="InterPro" id="IPR046830">
    <property type="entry name" value="Calmod_bind_M"/>
</dbReference>
<comment type="catalytic activity">
    <reaction evidence="15">
        <text>L-seryl-[protein] + ATP = O-phospho-L-seryl-[protein] + ADP + H(+)</text>
        <dbReference type="Rhea" id="RHEA:17989"/>
        <dbReference type="Rhea" id="RHEA-COMP:9863"/>
        <dbReference type="Rhea" id="RHEA-COMP:11604"/>
        <dbReference type="ChEBI" id="CHEBI:15378"/>
        <dbReference type="ChEBI" id="CHEBI:29999"/>
        <dbReference type="ChEBI" id="CHEBI:30616"/>
        <dbReference type="ChEBI" id="CHEBI:83421"/>
        <dbReference type="ChEBI" id="CHEBI:456216"/>
        <dbReference type="EC" id="2.7.11.1"/>
    </reaction>
</comment>
<dbReference type="FunFam" id="3.30.200.20:FF:000466">
    <property type="entry name" value="Putative LRR receptor-like serine/threonine-protein kinase"/>
    <property type="match status" value="1"/>
</dbReference>
<keyword evidence="12" id="KW-0804">Transcription</keyword>
<dbReference type="Pfam" id="PF20451">
    <property type="entry name" value="Calmod_bind_M"/>
    <property type="match status" value="1"/>
</dbReference>
<evidence type="ECO:0000256" key="9">
    <source>
        <dbReference type="ARBA" id="ARBA00023015"/>
    </source>
</evidence>
<evidence type="ECO:0000313" key="19">
    <source>
        <dbReference type="EnsemblPlants" id="OMERI11G18280.1"/>
    </source>
</evidence>
<keyword evidence="13" id="KW-0539">Nucleus</keyword>
<dbReference type="SUPFAM" id="SSF56112">
    <property type="entry name" value="Protein kinase-like (PK-like)"/>
    <property type="match status" value="1"/>
</dbReference>
<protein>
    <recommendedName>
        <fullName evidence="3">non-specific serine/threonine protein kinase</fullName>
        <ecNumber evidence="3">2.7.11.1</ecNumber>
    </recommendedName>
</protein>
<dbReference type="GO" id="GO:0005516">
    <property type="term" value="F:calmodulin binding"/>
    <property type="evidence" value="ECO:0007669"/>
    <property type="project" value="InterPro"/>
</dbReference>
<dbReference type="FunFam" id="1.10.510.10:FF:001023">
    <property type="entry name" value="Os07g0541700 protein"/>
    <property type="match status" value="1"/>
</dbReference>
<dbReference type="InterPro" id="IPR017441">
    <property type="entry name" value="Protein_kinase_ATP_BS"/>
</dbReference>
<evidence type="ECO:0000256" key="3">
    <source>
        <dbReference type="ARBA" id="ARBA00012513"/>
    </source>
</evidence>
<feature type="domain" description="Protein kinase" evidence="18">
    <location>
        <begin position="989"/>
        <end position="1202"/>
    </location>
</feature>
<evidence type="ECO:0000313" key="20">
    <source>
        <dbReference type="Proteomes" id="UP000008021"/>
    </source>
</evidence>
<keyword evidence="6 16" id="KW-0547">Nucleotide-binding</keyword>
<dbReference type="PROSITE" id="PS00108">
    <property type="entry name" value="PROTEIN_KINASE_ST"/>
    <property type="match status" value="1"/>
</dbReference>
<feature type="region of interest" description="Disordered" evidence="17">
    <location>
        <begin position="1162"/>
        <end position="1202"/>
    </location>
</feature>
<dbReference type="PANTHER" id="PTHR31713">
    <property type="entry name" value="OS02G0177800 PROTEIN"/>
    <property type="match status" value="1"/>
</dbReference>
<dbReference type="Gramene" id="OMERI11G18280.1">
    <property type="protein sequence ID" value="OMERI11G18280.1"/>
    <property type="gene ID" value="OMERI11G18280"/>
</dbReference>
<dbReference type="GO" id="GO:0043565">
    <property type="term" value="F:sequence-specific DNA binding"/>
    <property type="evidence" value="ECO:0007669"/>
    <property type="project" value="TreeGrafter"/>
</dbReference>
<evidence type="ECO:0000256" key="6">
    <source>
        <dbReference type="ARBA" id="ARBA00022741"/>
    </source>
</evidence>
<keyword evidence="11" id="KW-0010">Activator</keyword>
<organism evidence="19">
    <name type="scientific">Oryza meridionalis</name>
    <dbReference type="NCBI Taxonomy" id="40149"/>
    <lineage>
        <taxon>Eukaryota</taxon>
        <taxon>Viridiplantae</taxon>
        <taxon>Streptophyta</taxon>
        <taxon>Embryophyta</taxon>
        <taxon>Tracheophyta</taxon>
        <taxon>Spermatophyta</taxon>
        <taxon>Magnoliopsida</taxon>
        <taxon>Liliopsida</taxon>
        <taxon>Poales</taxon>
        <taxon>Poaceae</taxon>
        <taxon>BOP clade</taxon>
        <taxon>Oryzoideae</taxon>
        <taxon>Oryzeae</taxon>
        <taxon>Oryzinae</taxon>
        <taxon>Oryza</taxon>
    </lineage>
</organism>
<dbReference type="Pfam" id="PF20452">
    <property type="entry name" value="Calmod_bind_C"/>
    <property type="match status" value="1"/>
</dbReference>
<dbReference type="Gene3D" id="1.20.930.20">
    <property type="entry name" value="Adaptor protein Cbl, N-terminal domain"/>
    <property type="match status" value="1"/>
</dbReference>
<comment type="similarity">
    <text evidence="2">Belongs to the plant ACBP60 protein family.</text>
</comment>
<evidence type="ECO:0000256" key="13">
    <source>
        <dbReference type="ARBA" id="ARBA00023242"/>
    </source>
</evidence>
<dbReference type="Pfam" id="PF00069">
    <property type="entry name" value="Pkinase"/>
    <property type="match status" value="1"/>
</dbReference>
<feature type="compositionally biased region" description="Polar residues" evidence="17">
    <location>
        <begin position="1186"/>
        <end position="1196"/>
    </location>
</feature>
<dbReference type="GO" id="GO:0003700">
    <property type="term" value="F:DNA-binding transcription factor activity"/>
    <property type="evidence" value="ECO:0007669"/>
    <property type="project" value="TreeGrafter"/>
</dbReference>
<evidence type="ECO:0000256" key="15">
    <source>
        <dbReference type="ARBA" id="ARBA00048679"/>
    </source>
</evidence>
<dbReference type="InterPro" id="IPR011009">
    <property type="entry name" value="Kinase-like_dom_sf"/>
</dbReference>
<dbReference type="InterPro" id="IPR046829">
    <property type="entry name" value="Calmod_bind_C"/>
</dbReference>
<dbReference type="Gene3D" id="3.30.200.20">
    <property type="entry name" value="Phosphorylase Kinase, domain 1"/>
    <property type="match status" value="1"/>
</dbReference>
<dbReference type="AlphaFoldDB" id="A0A0E0F8E7"/>
<dbReference type="EC" id="2.7.11.1" evidence="3"/>
<dbReference type="GO" id="GO:0004674">
    <property type="term" value="F:protein serine/threonine kinase activity"/>
    <property type="evidence" value="ECO:0007669"/>
    <property type="project" value="UniProtKB-KW"/>
</dbReference>
<evidence type="ECO:0000256" key="17">
    <source>
        <dbReference type="SAM" id="MobiDB-lite"/>
    </source>
</evidence>
<keyword evidence="5" id="KW-0808">Transferase</keyword>
<dbReference type="InterPro" id="IPR012416">
    <property type="entry name" value="CBP60"/>
</dbReference>
<dbReference type="GO" id="GO:0005524">
    <property type="term" value="F:ATP binding"/>
    <property type="evidence" value="ECO:0007669"/>
    <property type="project" value="UniProtKB-UniRule"/>
</dbReference>
<dbReference type="InterPro" id="IPR008271">
    <property type="entry name" value="Ser/Thr_kinase_AS"/>
</dbReference>
<dbReference type="InterPro" id="IPR046831">
    <property type="entry name" value="Calmodulin_bind_N"/>
</dbReference>
<evidence type="ECO:0000256" key="7">
    <source>
        <dbReference type="ARBA" id="ARBA00022777"/>
    </source>
</evidence>
<dbReference type="Pfam" id="PF07887">
    <property type="entry name" value="Calmodulin_bind"/>
    <property type="match status" value="1"/>
</dbReference>
<reference evidence="19" key="2">
    <citation type="submission" date="2018-05" db="EMBL/GenBank/DDBJ databases">
        <title>OmerRS3 (Oryza meridionalis Reference Sequence Version 3).</title>
        <authorList>
            <person name="Zhang J."/>
            <person name="Kudrna D."/>
            <person name="Lee S."/>
            <person name="Talag J."/>
            <person name="Welchert J."/>
            <person name="Wing R.A."/>
        </authorList>
    </citation>
    <scope>NUCLEOTIDE SEQUENCE [LARGE SCALE GENOMIC DNA]</scope>
    <source>
        <strain evidence="19">cv. OR44</strain>
    </source>
</reference>